<evidence type="ECO:0000259" key="2">
    <source>
        <dbReference type="Pfam" id="PF00561"/>
    </source>
</evidence>
<sequence length="308" mass="35189">MATEGRQRTPSDADRPWSHEQAVVGDVRLHYVAAGDEADPLVVLLHGFPEFWYSWREQIPALADAGFRVVAPDMRGYNRSEKPHGLDSYRMEALVGDVVNLIDHLGREEAAVVGHDWGGAVAWETAIRRPERVSRLAVLNAPHPERFRDELKRNPEQWRRSWYMLWFQMPAIPETLLGARNAFGVGRLLRESSNPGTFDDEDLRRYREAAARPGALGSAINYYRALLRQNLVEEVRRLVGGGERQRRLRVPTLLIWGEEDVALGTELTEGMNEYVSDVRVERFPGASHWVQNDRPERVNDLLVEFCEG</sequence>
<dbReference type="PANTHER" id="PTHR43329">
    <property type="entry name" value="EPOXIDE HYDROLASE"/>
    <property type="match status" value="1"/>
</dbReference>
<keyword evidence="1 3" id="KW-0378">Hydrolase</keyword>
<evidence type="ECO:0000313" key="4">
    <source>
        <dbReference type="Proteomes" id="UP000830434"/>
    </source>
</evidence>
<organism evidence="3 4">
    <name type="scientific">Halorussus gelatinilyticus</name>
    <dbReference type="NCBI Taxonomy" id="2937524"/>
    <lineage>
        <taxon>Archaea</taxon>
        <taxon>Methanobacteriati</taxon>
        <taxon>Methanobacteriota</taxon>
        <taxon>Stenosarchaea group</taxon>
        <taxon>Halobacteria</taxon>
        <taxon>Halobacteriales</taxon>
        <taxon>Haladaptataceae</taxon>
        <taxon>Halorussus</taxon>
    </lineage>
</organism>
<dbReference type="Proteomes" id="UP000830434">
    <property type="component" value="Chromosome"/>
</dbReference>
<evidence type="ECO:0000256" key="1">
    <source>
        <dbReference type="ARBA" id="ARBA00022801"/>
    </source>
</evidence>
<dbReference type="Pfam" id="PF00561">
    <property type="entry name" value="Abhydrolase_1"/>
    <property type="match status" value="1"/>
</dbReference>
<dbReference type="InterPro" id="IPR029058">
    <property type="entry name" value="AB_hydrolase_fold"/>
</dbReference>
<dbReference type="AlphaFoldDB" id="A0A8U0IJH1"/>
<dbReference type="Gene3D" id="3.40.50.1820">
    <property type="entry name" value="alpha/beta hydrolase"/>
    <property type="match status" value="1"/>
</dbReference>
<reference evidence="3" key="1">
    <citation type="submission" date="2022-04" db="EMBL/GenBank/DDBJ databases">
        <title>Diverse halophilic archaea isolated from saline environments.</title>
        <authorList>
            <person name="Cui H.-L."/>
        </authorList>
    </citation>
    <scope>NUCLEOTIDE SEQUENCE</scope>
    <source>
        <strain evidence="3">XZYJT40</strain>
    </source>
</reference>
<evidence type="ECO:0000313" key="3">
    <source>
        <dbReference type="EMBL" id="UPW00219.1"/>
    </source>
</evidence>
<dbReference type="PRINTS" id="PR00111">
    <property type="entry name" value="ABHYDROLASE"/>
</dbReference>
<keyword evidence="4" id="KW-1185">Reference proteome</keyword>
<feature type="domain" description="AB hydrolase-1" evidence="2">
    <location>
        <begin position="40"/>
        <end position="294"/>
    </location>
</feature>
<dbReference type="KEGG" id="haxz:M0R88_17110"/>
<dbReference type="SUPFAM" id="SSF53474">
    <property type="entry name" value="alpha/beta-Hydrolases"/>
    <property type="match status" value="1"/>
</dbReference>
<dbReference type="InterPro" id="IPR000639">
    <property type="entry name" value="Epox_hydrolase-like"/>
</dbReference>
<gene>
    <name evidence="3" type="ORF">M0R88_17110</name>
</gene>
<protein>
    <submittedName>
        <fullName evidence="3">Alpha/beta hydrolase</fullName>
    </submittedName>
</protein>
<dbReference type="GO" id="GO:0016787">
    <property type="term" value="F:hydrolase activity"/>
    <property type="evidence" value="ECO:0007669"/>
    <property type="project" value="UniProtKB-KW"/>
</dbReference>
<dbReference type="InterPro" id="IPR000073">
    <property type="entry name" value="AB_hydrolase_1"/>
</dbReference>
<dbReference type="PRINTS" id="PR00412">
    <property type="entry name" value="EPOXHYDRLASE"/>
</dbReference>
<dbReference type="RefSeq" id="WP_248654633.1">
    <property type="nucleotide sequence ID" value="NZ_CP096658.1"/>
</dbReference>
<dbReference type="EMBL" id="CP096658">
    <property type="protein sequence ID" value="UPW00219.1"/>
    <property type="molecule type" value="Genomic_DNA"/>
</dbReference>
<accession>A0A8U0IJH1</accession>
<dbReference type="GeneID" id="72191611"/>
<proteinExistence type="predicted"/>
<name>A0A8U0IJH1_9EURY</name>